<proteinExistence type="predicted"/>
<gene>
    <name evidence="2" type="ORF">COB67_07200</name>
</gene>
<protein>
    <recommendedName>
        <fullName evidence="1">HTH cro/C1-type domain-containing protein</fullName>
    </recommendedName>
</protein>
<dbReference type="Pfam" id="PF01381">
    <property type="entry name" value="HTH_3"/>
    <property type="match status" value="1"/>
</dbReference>
<evidence type="ECO:0000259" key="1">
    <source>
        <dbReference type="PROSITE" id="PS50943"/>
    </source>
</evidence>
<organism evidence="2 3">
    <name type="scientific">SAR324 cluster bacterium</name>
    <dbReference type="NCBI Taxonomy" id="2024889"/>
    <lineage>
        <taxon>Bacteria</taxon>
        <taxon>Deltaproteobacteria</taxon>
        <taxon>SAR324 cluster</taxon>
    </lineage>
</organism>
<comment type="caution">
    <text evidence="2">The sequence shown here is derived from an EMBL/GenBank/DDBJ whole genome shotgun (WGS) entry which is preliminary data.</text>
</comment>
<evidence type="ECO:0000313" key="2">
    <source>
        <dbReference type="EMBL" id="PCI28032.1"/>
    </source>
</evidence>
<name>A0A2A4T3G4_9DELT</name>
<dbReference type="SUPFAM" id="SSF47413">
    <property type="entry name" value="lambda repressor-like DNA-binding domains"/>
    <property type="match status" value="1"/>
</dbReference>
<dbReference type="InterPro" id="IPR010982">
    <property type="entry name" value="Lambda_DNA-bd_dom_sf"/>
</dbReference>
<dbReference type="PROSITE" id="PS50943">
    <property type="entry name" value="HTH_CROC1"/>
    <property type="match status" value="1"/>
</dbReference>
<dbReference type="Gene3D" id="1.10.260.40">
    <property type="entry name" value="lambda repressor-like DNA-binding domains"/>
    <property type="match status" value="1"/>
</dbReference>
<dbReference type="EMBL" id="NVSR01000042">
    <property type="protein sequence ID" value="PCI28032.1"/>
    <property type="molecule type" value="Genomic_DNA"/>
</dbReference>
<sequence length="77" mass="8847">MFLFVKRKNQKITQKNLAKKAGVSYGSYRELIDNNSISLSSFISILHVLGLFKELNDLVKDNEVKSISQMKAEDRKK</sequence>
<dbReference type="AlphaFoldDB" id="A0A2A4T3G4"/>
<dbReference type="Proteomes" id="UP000218113">
    <property type="component" value="Unassembled WGS sequence"/>
</dbReference>
<dbReference type="InterPro" id="IPR001387">
    <property type="entry name" value="Cro/C1-type_HTH"/>
</dbReference>
<reference evidence="3" key="1">
    <citation type="submission" date="2017-08" db="EMBL/GenBank/DDBJ databases">
        <title>A dynamic microbial community with high functional redundancy inhabits the cold, oxic subseafloor aquifer.</title>
        <authorList>
            <person name="Tully B.J."/>
            <person name="Wheat C.G."/>
            <person name="Glazer B.T."/>
            <person name="Huber J.A."/>
        </authorList>
    </citation>
    <scope>NUCLEOTIDE SEQUENCE [LARGE SCALE GENOMIC DNA]</scope>
</reference>
<accession>A0A2A4T3G4</accession>
<evidence type="ECO:0000313" key="3">
    <source>
        <dbReference type="Proteomes" id="UP000218113"/>
    </source>
</evidence>
<feature type="domain" description="HTH cro/C1-type" evidence="1">
    <location>
        <begin position="7"/>
        <end position="58"/>
    </location>
</feature>
<dbReference type="GO" id="GO:0003677">
    <property type="term" value="F:DNA binding"/>
    <property type="evidence" value="ECO:0007669"/>
    <property type="project" value="InterPro"/>
</dbReference>